<dbReference type="SUPFAM" id="SSF55347">
    <property type="entry name" value="Glyceraldehyde-3-phosphate dehydrogenase-like, C-terminal domain"/>
    <property type="match status" value="1"/>
</dbReference>
<proteinExistence type="predicted"/>
<feature type="domain" description="Gfo/Idh/MocA-like oxidoreductase N-terminal" evidence="4">
    <location>
        <begin position="9"/>
        <end position="125"/>
    </location>
</feature>
<feature type="domain" description="GFO/IDH/MocA-like oxidoreductase" evidence="5">
    <location>
        <begin position="145"/>
        <end position="267"/>
    </location>
</feature>
<evidence type="ECO:0000313" key="6">
    <source>
        <dbReference type="EMBL" id="MBT1589317.1"/>
    </source>
</evidence>
<keyword evidence="2" id="KW-0520">NAD</keyword>
<feature type="compositionally biased region" description="Low complexity" evidence="3">
    <location>
        <begin position="399"/>
        <end position="422"/>
    </location>
</feature>
<dbReference type="Gene3D" id="3.30.360.10">
    <property type="entry name" value="Dihydrodipicolinate Reductase, domain 2"/>
    <property type="match status" value="1"/>
</dbReference>
<reference evidence="6 7" key="1">
    <citation type="submission" date="2021-05" db="EMBL/GenBank/DDBJ databases">
        <title>Whole genome sequence of Curtobacterium flaccumfaciens pv. flaccumfaciens strain CFBP 8819.</title>
        <authorList>
            <person name="Osdaghi E."/>
            <person name="Taghouti G."/>
            <person name="Portier P."/>
            <person name="Fazliarab A."/>
            <person name="Taghavi S.M."/>
            <person name="Briand M."/>
            <person name="Le-Saux M."/>
            <person name="Jacques M.-A."/>
        </authorList>
    </citation>
    <scope>NUCLEOTIDE SEQUENCE [LARGE SCALE GENOMIC DNA]</scope>
    <source>
        <strain evidence="6 7">CFBP 8819</strain>
    </source>
</reference>
<organism evidence="6 7">
    <name type="scientific">Curtobacterium aurantiacum</name>
    <dbReference type="NCBI Taxonomy" id="3236919"/>
    <lineage>
        <taxon>Bacteria</taxon>
        <taxon>Bacillati</taxon>
        <taxon>Actinomycetota</taxon>
        <taxon>Actinomycetes</taxon>
        <taxon>Micrococcales</taxon>
        <taxon>Microbacteriaceae</taxon>
        <taxon>Curtobacterium</taxon>
    </lineage>
</organism>
<comment type="caution">
    <text evidence="6">The sequence shown here is derived from an EMBL/GenBank/DDBJ whole genome shotgun (WGS) entry which is preliminary data.</text>
</comment>
<evidence type="ECO:0000259" key="5">
    <source>
        <dbReference type="Pfam" id="PF22725"/>
    </source>
</evidence>
<dbReference type="SUPFAM" id="SSF51735">
    <property type="entry name" value="NAD(P)-binding Rossmann-fold domains"/>
    <property type="match status" value="1"/>
</dbReference>
<evidence type="ECO:0000313" key="7">
    <source>
        <dbReference type="Proteomes" id="UP001519641"/>
    </source>
</evidence>
<feature type="region of interest" description="Disordered" evidence="3">
    <location>
        <begin position="392"/>
        <end position="422"/>
    </location>
</feature>
<dbReference type="EMBL" id="JAHEWS010000031">
    <property type="protein sequence ID" value="MBT1589317.1"/>
    <property type="molecule type" value="Genomic_DNA"/>
</dbReference>
<dbReference type="PANTHER" id="PTHR43818:SF11">
    <property type="entry name" value="BCDNA.GH03377"/>
    <property type="match status" value="1"/>
</dbReference>
<keyword evidence="1" id="KW-0560">Oxidoreductase</keyword>
<keyword evidence="7" id="KW-1185">Reference proteome</keyword>
<dbReference type="Pfam" id="PF01408">
    <property type="entry name" value="GFO_IDH_MocA"/>
    <property type="match status" value="1"/>
</dbReference>
<sequence length="422" mass="43366">MTEPTNPLRLAVVGAGVIGRHHATVAVHHPDLQVVALVDAVPEAATGAADAIEAMGVDRPITTSTIEEAIEQTDIDVVAICSPSGMHVQLAEAALAAGKHVVIEKPLDTTMPRARQIAALAAAARDRGLVTSVISQHRFDPASAAVARAAHDGGFGTVTSGLASVAWYRSQGYYDSGDWRGTWALDGGGAVMNQGVHTVDLLVWALGRPVEISAQTGLLAHDRIEVEDTAVATVRFADGALGVVHCTTAAYPGLSARYAVYGTHGSAIVDDDRLAYFHIAPDTATLESAATTSNASAVAGAVDQKDQVVPPEHVVGGPAEPDHFAAGHARQYTDIVDAIRQGRDPGVTVDAALVSLATVRGLYVSATLGQPVRIDDVIDGKYDDVVPVVGGPDRGQGSADPADVVPVVGTPATATATEGAAR</sequence>
<dbReference type="InterPro" id="IPR055170">
    <property type="entry name" value="GFO_IDH_MocA-like_dom"/>
</dbReference>
<accession>A0ABS5VJL5</accession>
<dbReference type="Gene3D" id="3.40.50.720">
    <property type="entry name" value="NAD(P)-binding Rossmann-like Domain"/>
    <property type="match status" value="1"/>
</dbReference>
<protein>
    <submittedName>
        <fullName evidence="6">Gfo/Idh/MocA family oxidoreductase</fullName>
    </submittedName>
</protein>
<evidence type="ECO:0000256" key="3">
    <source>
        <dbReference type="SAM" id="MobiDB-lite"/>
    </source>
</evidence>
<name>A0ABS5VJL5_9MICO</name>
<gene>
    <name evidence="6" type="ORF">KK097_15995</name>
</gene>
<evidence type="ECO:0000256" key="1">
    <source>
        <dbReference type="ARBA" id="ARBA00023002"/>
    </source>
</evidence>
<dbReference type="Pfam" id="PF22725">
    <property type="entry name" value="GFO_IDH_MocA_C3"/>
    <property type="match status" value="1"/>
</dbReference>
<dbReference type="InterPro" id="IPR050463">
    <property type="entry name" value="Gfo/Idh/MocA_oxidrdct_glycsds"/>
</dbReference>
<dbReference type="InterPro" id="IPR000683">
    <property type="entry name" value="Gfo/Idh/MocA-like_OxRdtase_N"/>
</dbReference>
<dbReference type="PANTHER" id="PTHR43818">
    <property type="entry name" value="BCDNA.GH03377"/>
    <property type="match status" value="1"/>
</dbReference>
<dbReference type="Proteomes" id="UP001519641">
    <property type="component" value="Unassembled WGS sequence"/>
</dbReference>
<dbReference type="RefSeq" id="WP_214545412.1">
    <property type="nucleotide sequence ID" value="NZ_JAHEWS010000031.1"/>
</dbReference>
<evidence type="ECO:0000259" key="4">
    <source>
        <dbReference type="Pfam" id="PF01408"/>
    </source>
</evidence>
<dbReference type="InterPro" id="IPR036291">
    <property type="entry name" value="NAD(P)-bd_dom_sf"/>
</dbReference>
<evidence type="ECO:0000256" key="2">
    <source>
        <dbReference type="ARBA" id="ARBA00023027"/>
    </source>
</evidence>